<reference evidence="2 3" key="2">
    <citation type="submission" date="2019-01" db="EMBL/GenBank/DDBJ databases">
        <title>Motilimonas pumilus sp. nov., isolated from the gut of sea cucumber (Apostichopus japonicus).</title>
        <authorList>
            <person name="Wang F.-Q."/>
            <person name="Ren L.-H."/>
            <person name="Lin Y.-W."/>
            <person name="Sun G.-H."/>
            <person name="Du Z.-J."/>
            <person name="Zhao J.-X."/>
            <person name="Liu X.-J."/>
            <person name="Liu L.-J."/>
        </authorList>
    </citation>
    <scope>NUCLEOTIDE SEQUENCE [LARGE SCALE GENOMIC DNA]</scope>
    <source>
        <strain evidence="2 3">PLHSC7-2</strain>
    </source>
</reference>
<evidence type="ECO:0000256" key="1">
    <source>
        <dbReference type="SAM" id="Coils"/>
    </source>
</evidence>
<accession>A0A418YAU5</accession>
<dbReference type="AlphaFoldDB" id="A0A418YAU5"/>
<name>A0A418YAU5_9GAMM</name>
<keyword evidence="3" id="KW-1185">Reference proteome</keyword>
<evidence type="ECO:0000313" key="3">
    <source>
        <dbReference type="Proteomes" id="UP000283255"/>
    </source>
</evidence>
<organism evidence="2 3">
    <name type="scientific">Motilimonas pumila</name>
    <dbReference type="NCBI Taxonomy" id="2303987"/>
    <lineage>
        <taxon>Bacteria</taxon>
        <taxon>Pseudomonadati</taxon>
        <taxon>Pseudomonadota</taxon>
        <taxon>Gammaproteobacteria</taxon>
        <taxon>Alteromonadales</taxon>
        <taxon>Alteromonadales genera incertae sedis</taxon>
        <taxon>Motilimonas</taxon>
    </lineage>
</organism>
<protein>
    <submittedName>
        <fullName evidence="2">Uncharacterized protein</fullName>
    </submittedName>
</protein>
<gene>
    <name evidence="2" type="ORF">D1Z90_17485</name>
</gene>
<keyword evidence="1" id="KW-0175">Coiled coil</keyword>
<reference evidence="2 3" key="1">
    <citation type="submission" date="2018-09" db="EMBL/GenBank/DDBJ databases">
        <authorList>
            <person name="Wang F."/>
        </authorList>
    </citation>
    <scope>NUCLEOTIDE SEQUENCE [LARGE SCALE GENOMIC DNA]</scope>
    <source>
        <strain evidence="2 3">PLHSC7-2</strain>
    </source>
</reference>
<dbReference type="EMBL" id="QZCH01000030">
    <property type="protein sequence ID" value="RJG40058.1"/>
    <property type="molecule type" value="Genomic_DNA"/>
</dbReference>
<feature type="coiled-coil region" evidence="1">
    <location>
        <begin position="213"/>
        <end position="261"/>
    </location>
</feature>
<comment type="caution">
    <text evidence="2">The sequence shown here is derived from an EMBL/GenBank/DDBJ whole genome shotgun (WGS) entry which is preliminary data.</text>
</comment>
<proteinExistence type="predicted"/>
<evidence type="ECO:0000313" key="2">
    <source>
        <dbReference type="EMBL" id="RJG40058.1"/>
    </source>
</evidence>
<sequence>MRICLKQARNFKVKSVHSANPKMEKRLSWITPQEPRQAEWLRGYISQKGWYSNTPFSGWASNYVTSFLTEAITWDENADTRERCRNLKAAWQSWDKRDKNKRTQKFSEGSYTISSAARNQLEMLAKDGNSSFSGIIEELLLNAQEIKHLQKQLARVLKEKDYGRSVNCNFLSTFFADDMLMAKAELVTQQLEKRNSYEKSTSKEKLGKARDTIKEKTAELLEVKSKLKALQAETDTLKAENKKLQDLAQEAQKELDQYLAE</sequence>
<dbReference type="Proteomes" id="UP000283255">
    <property type="component" value="Unassembled WGS sequence"/>
</dbReference>